<evidence type="ECO:0000313" key="1">
    <source>
        <dbReference type="EMBL" id="KKL84944.1"/>
    </source>
</evidence>
<protein>
    <submittedName>
        <fullName evidence="1">Uncharacterized protein</fullName>
    </submittedName>
</protein>
<dbReference type="EMBL" id="LAZR01021548">
    <property type="protein sequence ID" value="KKL84944.1"/>
    <property type="molecule type" value="Genomic_DNA"/>
</dbReference>
<comment type="caution">
    <text evidence="1">The sequence shown here is derived from an EMBL/GenBank/DDBJ whole genome shotgun (WGS) entry which is preliminary data.</text>
</comment>
<proteinExistence type="predicted"/>
<name>A0A0F9FEY2_9ZZZZ</name>
<organism evidence="1">
    <name type="scientific">marine sediment metagenome</name>
    <dbReference type="NCBI Taxonomy" id="412755"/>
    <lineage>
        <taxon>unclassified sequences</taxon>
        <taxon>metagenomes</taxon>
        <taxon>ecological metagenomes</taxon>
    </lineage>
</organism>
<sequence>GGTGSSGSTLENINTQIADLRSQQDVIRKENPINFKSDTKFKDIEGRLKGLYQQKPKKSA</sequence>
<dbReference type="AlphaFoldDB" id="A0A0F9FEY2"/>
<feature type="non-terminal residue" evidence="1">
    <location>
        <position position="1"/>
    </location>
</feature>
<reference evidence="1" key="1">
    <citation type="journal article" date="2015" name="Nature">
        <title>Complex archaea that bridge the gap between prokaryotes and eukaryotes.</title>
        <authorList>
            <person name="Spang A."/>
            <person name="Saw J.H."/>
            <person name="Jorgensen S.L."/>
            <person name="Zaremba-Niedzwiedzka K."/>
            <person name="Martijn J."/>
            <person name="Lind A.E."/>
            <person name="van Eijk R."/>
            <person name="Schleper C."/>
            <person name="Guy L."/>
            <person name="Ettema T.J."/>
        </authorList>
    </citation>
    <scope>NUCLEOTIDE SEQUENCE</scope>
</reference>
<gene>
    <name evidence="1" type="ORF">LCGC14_1959690</name>
</gene>
<accession>A0A0F9FEY2</accession>